<sequence>MGFFNDEELQSLRIENMILHVVSENDFEPQRARPVEHGEFFLDRIKDTDAAAIFEFTEDSRLKLHLERIAVGDESFETGAQEVSRLFALLHDRTSRAGAFFVFELRTNDDRVRLYSLIKYDYQQVIEQAPAGDDGSLLRLILQAFVAQKRAVQKSALVRVVDGVAEAAISAKDRMMPGIEIADYFARFLQVKRTRSDEELTRTVRNLLRTTLDEIRPHLPDQDVARAFRRVTAALRDRAMINSEAISEVVIAAAEGIGNEELTADVQKRVARKLRSAKLEGLTFPPDRNVLRLPPLRRVTTTEGVVLLYPDGADKAIVERERLGDGGEKITIRTAHVTEDKVVREGNRKPN</sequence>
<proteinExistence type="predicted"/>
<reference evidence="1 2" key="1">
    <citation type="submission" date="2017-09" db="EMBL/GenBank/DDBJ databases">
        <title>Comparative genomics of rhizobia isolated from Phaseolus vulgaris in China.</title>
        <authorList>
            <person name="Tong W."/>
        </authorList>
    </citation>
    <scope>NUCLEOTIDE SEQUENCE [LARGE SCALE GENOMIC DNA]</scope>
    <source>
        <strain evidence="1 2">FH14</strain>
    </source>
</reference>
<accession>A0ABX4JI02</accession>
<evidence type="ECO:0000313" key="2">
    <source>
        <dbReference type="Proteomes" id="UP000219914"/>
    </source>
</evidence>
<dbReference type="RefSeq" id="WP_097537404.1">
    <property type="nucleotide sequence ID" value="NZ_LODW01000077.1"/>
</dbReference>
<protein>
    <recommendedName>
        <fullName evidence="3">Nucleoid-associated protein</fullName>
    </recommendedName>
</protein>
<keyword evidence="2" id="KW-1185">Reference proteome</keyword>
<evidence type="ECO:0008006" key="3">
    <source>
        <dbReference type="Google" id="ProtNLM"/>
    </source>
</evidence>
<dbReference type="EMBL" id="NWSY01000046">
    <property type="protein sequence ID" value="PDT19431.1"/>
    <property type="molecule type" value="Genomic_DNA"/>
</dbReference>
<name>A0ABX4JI02_9HYPH</name>
<comment type="caution">
    <text evidence="1">The sequence shown here is derived from an EMBL/GenBank/DDBJ whole genome shotgun (WGS) entry which is preliminary data.</text>
</comment>
<evidence type="ECO:0000313" key="1">
    <source>
        <dbReference type="EMBL" id="PDT19431.1"/>
    </source>
</evidence>
<organism evidence="1 2">
    <name type="scientific">Rhizobium hidalgonense</name>
    <dbReference type="NCBI Taxonomy" id="1538159"/>
    <lineage>
        <taxon>Bacteria</taxon>
        <taxon>Pseudomonadati</taxon>
        <taxon>Pseudomonadota</taxon>
        <taxon>Alphaproteobacteria</taxon>
        <taxon>Hyphomicrobiales</taxon>
        <taxon>Rhizobiaceae</taxon>
        <taxon>Rhizobium/Agrobacterium group</taxon>
        <taxon>Rhizobium</taxon>
    </lineage>
</organism>
<gene>
    <name evidence="1" type="ORF">CO674_33045</name>
</gene>
<dbReference type="Proteomes" id="UP000219914">
    <property type="component" value="Unassembled WGS sequence"/>
</dbReference>